<dbReference type="Proteomes" id="UP000824190">
    <property type="component" value="Unassembled WGS sequence"/>
</dbReference>
<dbReference type="InterPro" id="IPR046802">
    <property type="entry name" value="OpcA_G6PD_C"/>
</dbReference>
<accession>A0A9D1RMA7</accession>
<evidence type="ECO:0000313" key="4">
    <source>
        <dbReference type="EMBL" id="HIW90070.1"/>
    </source>
</evidence>
<evidence type="ECO:0000256" key="1">
    <source>
        <dbReference type="SAM" id="MobiDB-lite"/>
    </source>
</evidence>
<evidence type="ECO:0000313" key="5">
    <source>
        <dbReference type="Proteomes" id="UP000824190"/>
    </source>
</evidence>
<evidence type="ECO:0000259" key="2">
    <source>
        <dbReference type="Pfam" id="PF10128"/>
    </source>
</evidence>
<feature type="domain" description="Glucose-6-phosphate dehydrogenase assembly protein OpcA C-terminal" evidence="3">
    <location>
        <begin position="190"/>
        <end position="331"/>
    </location>
</feature>
<evidence type="ECO:0000259" key="3">
    <source>
        <dbReference type="Pfam" id="PF20171"/>
    </source>
</evidence>
<dbReference type="EMBL" id="DXGC01000002">
    <property type="protein sequence ID" value="HIW90070.1"/>
    <property type="molecule type" value="Genomic_DNA"/>
</dbReference>
<gene>
    <name evidence="4" type="ORF">H9870_00140</name>
</gene>
<sequence>MEATLMPATSFTDTNGGDQSVVLNLGTTTTQTLERELHRLREERGEVSTGRVLTLIVSMRSEEDLDAVVAATVDASREHPARVIFIVHDRAATEVSMDAAIHLGGDAGASEMILMRLHGRLADHADHAVMPLLLPDTPVVVWWPFTSPRNPAADSLGALATRRITDSLADATAGRGAEAIFRRRIGYSRGDSDLVWSRITPWRGLLSSALDQRPEATIVSAEVDGPADDPAVDIAAGWLADRLNVPVSRCADGSPTVPLDDEGNPTAPIRRTVITLSDGEVVLEVLDHRSARVSTGAGTDTVVNLSRRPVGDCLAEELRHLEPDRAFGHALHGLPRVRTPRDAMSSTLPFSSQESRR</sequence>
<dbReference type="InterPro" id="IPR004555">
    <property type="entry name" value="G6PDH_assembly_OpcA"/>
</dbReference>
<dbReference type="Pfam" id="PF20171">
    <property type="entry name" value="OpcA_G6PD_C"/>
    <property type="match status" value="1"/>
</dbReference>
<dbReference type="InterPro" id="IPR046801">
    <property type="entry name" value="OpcA_G6PD_N"/>
</dbReference>
<dbReference type="AlphaFoldDB" id="A0A9D1RMA7"/>
<protein>
    <submittedName>
        <fullName evidence="4">Glucose-6-phosphate dehydrogenase assembly protein OpcA</fullName>
    </submittedName>
</protein>
<feature type="domain" description="Glucose-6-phosphate dehydrogenase assembly protein OpcA N-terminal" evidence="2">
    <location>
        <begin position="74"/>
        <end position="170"/>
    </location>
</feature>
<reference evidence="4" key="2">
    <citation type="submission" date="2021-04" db="EMBL/GenBank/DDBJ databases">
        <authorList>
            <person name="Gilroy R."/>
        </authorList>
    </citation>
    <scope>NUCLEOTIDE SEQUENCE</scope>
    <source>
        <strain evidence="4">CHK32-1732</strain>
    </source>
</reference>
<name>A0A9D1RMA7_9CORY</name>
<dbReference type="PANTHER" id="PTHR38658">
    <property type="entry name" value="OXPP CYCLE PROTEIN OPCA-RELATED"/>
    <property type="match status" value="1"/>
</dbReference>
<reference evidence="4" key="1">
    <citation type="journal article" date="2021" name="PeerJ">
        <title>Extensive microbial diversity within the chicken gut microbiome revealed by metagenomics and culture.</title>
        <authorList>
            <person name="Gilroy R."/>
            <person name="Ravi A."/>
            <person name="Getino M."/>
            <person name="Pursley I."/>
            <person name="Horton D.L."/>
            <person name="Alikhan N.F."/>
            <person name="Baker D."/>
            <person name="Gharbi K."/>
            <person name="Hall N."/>
            <person name="Watson M."/>
            <person name="Adriaenssens E.M."/>
            <person name="Foster-Nyarko E."/>
            <person name="Jarju S."/>
            <person name="Secka A."/>
            <person name="Antonio M."/>
            <person name="Oren A."/>
            <person name="Chaudhuri R.R."/>
            <person name="La Ragione R."/>
            <person name="Hildebrand F."/>
            <person name="Pallen M.J."/>
        </authorList>
    </citation>
    <scope>NUCLEOTIDE SEQUENCE</scope>
    <source>
        <strain evidence="4">CHK32-1732</strain>
    </source>
</reference>
<proteinExistence type="predicted"/>
<comment type="caution">
    <text evidence="4">The sequence shown here is derived from an EMBL/GenBank/DDBJ whole genome shotgun (WGS) entry which is preliminary data.</text>
</comment>
<feature type="region of interest" description="Disordered" evidence="1">
    <location>
        <begin position="338"/>
        <end position="357"/>
    </location>
</feature>
<dbReference type="PANTHER" id="PTHR38658:SF1">
    <property type="entry name" value="OXPP CYCLE PROTEIN OPCA-RELATED"/>
    <property type="match status" value="1"/>
</dbReference>
<feature type="compositionally biased region" description="Polar residues" evidence="1">
    <location>
        <begin position="344"/>
        <end position="357"/>
    </location>
</feature>
<dbReference type="Pfam" id="PF10128">
    <property type="entry name" value="OpcA_G6PD_assem"/>
    <property type="match status" value="1"/>
</dbReference>
<organism evidence="4 5">
    <name type="scientific">Candidatus Corynebacterium avicola</name>
    <dbReference type="NCBI Taxonomy" id="2838527"/>
    <lineage>
        <taxon>Bacteria</taxon>
        <taxon>Bacillati</taxon>
        <taxon>Actinomycetota</taxon>
        <taxon>Actinomycetes</taxon>
        <taxon>Mycobacteriales</taxon>
        <taxon>Corynebacteriaceae</taxon>
        <taxon>Corynebacterium</taxon>
    </lineage>
</organism>